<evidence type="ECO:0000313" key="4">
    <source>
        <dbReference type="Proteomes" id="UP000191901"/>
    </source>
</evidence>
<feature type="transmembrane region" description="Helical" evidence="1">
    <location>
        <begin position="20"/>
        <end position="36"/>
    </location>
</feature>
<keyword evidence="1" id="KW-0812">Transmembrane</keyword>
<dbReference type="InterPro" id="IPR029058">
    <property type="entry name" value="AB_hydrolase_fold"/>
</dbReference>
<dbReference type="PANTHER" id="PTHR12277:SF81">
    <property type="entry name" value="PROTEIN ABHD13"/>
    <property type="match status" value="1"/>
</dbReference>
<dbReference type="Proteomes" id="UP000191901">
    <property type="component" value="Chromosome"/>
</dbReference>
<gene>
    <name evidence="3" type="primary">rtxA</name>
    <name evidence="3" type="ORF">XM38_001320</name>
</gene>
<feature type="domain" description="Serine aminopeptidase S33" evidence="2">
    <location>
        <begin position="77"/>
        <end position="183"/>
    </location>
</feature>
<evidence type="ECO:0000259" key="2">
    <source>
        <dbReference type="Pfam" id="PF12146"/>
    </source>
</evidence>
<dbReference type="SUPFAM" id="SSF53474">
    <property type="entry name" value="alpha/beta-Hydrolases"/>
    <property type="match status" value="1"/>
</dbReference>
<dbReference type="EC" id="3.4.22.-" evidence="3"/>
<keyword evidence="1" id="KW-0472">Membrane</keyword>
<dbReference type="InterPro" id="IPR022742">
    <property type="entry name" value="Hydrolase_4"/>
</dbReference>
<dbReference type="GO" id="GO:0016787">
    <property type="term" value="F:hydrolase activity"/>
    <property type="evidence" value="ECO:0007669"/>
    <property type="project" value="UniProtKB-KW"/>
</dbReference>
<dbReference type="EMBL" id="CP021983">
    <property type="protein sequence ID" value="ASC69206.1"/>
    <property type="molecule type" value="Genomic_DNA"/>
</dbReference>
<dbReference type="KEGG" id="hhg:XM38_001320"/>
<dbReference type="Pfam" id="PF12146">
    <property type="entry name" value="Hydrolase_4"/>
    <property type="match status" value="1"/>
</dbReference>
<keyword evidence="4" id="KW-1185">Reference proteome</keyword>
<dbReference type="STRING" id="1641165.XM38_23350"/>
<evidence type="ECO:0000256" key="1">
    <source>
        <dbReference type="SAM" id="Phobius"/>
    </source>
</evidence>
<keyword evidence="1" id="KW-1133">Transmembrane helix</keyword>
<dbReference type="Gene3D" id="3.40.50.1820">
    <property type="entry name" value="alpha/beta hydrolase"/>
    <property type="match status" value="1"/>
</dbReference>
<proteinExistence type="predicted"/>
<dbReference type="AlphaFoldDB" id="A0A1Z3HFZ2"/>
<evidence type="ECO:0000313" key="3">
    <source>
        <dbReference type="EMBL" id="ASC69206.1"/>
    </source>
</evidence>
<dbReference type="OrthoDB" id="9776685at2"/>
<accession>A0A1Z3HFZ2</accession>
<dbReference type="RefSeq" id="WP_080813223.1">
    <property type="nucleotide sequence ID" value="NZ_CP021983.2"/>
</dbReference>
<dbReference type="PANTHER" id="PTHR12277">
    <property type="entry name" value="ALPHA/BETA HYDROLASE DOMAIN-CONTAINING PROTEIN"/>
    <property type="match status" value="1"/>
</dbReference>
<reference evidence="3 4" key="1">
    <citation type="journal article" date="2016" name="Biochim. Biophys. Acta">
        <title>Characterization of red-shifted phycobilisomes isolated from the chlorophyll f-containing cyanobacterium Halomicronema hongdechloris.</title>
        <authorList>
            <person name="Li Y."/>
            <person name="Lin Y."/>
            <person name="Garvey C.J."/>
            <person name="Birch D."/>
            <person name="Corkery R.W."/>
            <person name="Loughlin P.C."/>
            <person name="Scheer H."/>
            <person name="Willows R.D."/>
            <person name="Chen M."/>
        </authorList>
    </citation>
    <scope>NUCLEOTIDE SEQUENCE [LARGE SCALE GENOMIC DNA]</scope>
    <source>
        <strain evidence="3 4">C2206</strain>
    </source>
</reference>
<name>A0A1Z3HFZ2_9CYAN</name>
<keyword evidence="3" id="KW-0378">Hydrolase</keyword>
<organism evidence="3 4">
    <name type="scientific">Halomicronema hongdechloris C2206</name>
    <dbReference type="NCBI Taxonomy" id="1641165"/>
    <lineage>
        <taxon>Bacteria</taxon>
        <taxon>Bacillati</taxon>
        <taxon>Cyanobacteriota</taxon>
        <taxon>Cyanophyceae</taxon>
        <taxon>Nodosilineales</taxon>
        <taxon>Nodosilineaceae</taxon>
        <taxon>Halomicronema</taxon>
    </lineage>
</organism>
<sequence>MARSLLTTLIIGDLSWTRLMRSLLLIYILFALYVFFRADSMLFLPPPASYQDTDDILKVPVTDTERISAIYLPNLQARYTLLYSHGNAEDLGVIRPQLQRFHSWGFSVLAYDYRGYGTSDGRPSERHAYADADAAYTYLSQQLQVPAERIIAYGRSVGGGTATELATRHRIAGLILESTFTSVFRVVVPFPLLPFDKFANRRKIRQVQCPVLIMHGEADRTISIEHGHQLYAAAPEPKQALWVAGADHNDFTWVAADRHRQALISFRDLVANSP</sequence>
<protein>
    <submittedName>
        <fullName evidence="3">Multifunctional-autoprocessing repeats-in-toxin</fullName>
        <ecNumber evidence="3">3.4.22.-</ecNumber>
    </submittedName>
</protein>